<proteinExistence type="predicted"/>
<dbReference type="EMBL" id="PEUS01000028">
    <property type="protein sequence ID" value="PIV14009.1"/>
    <property type="molecule type" value="Genomic_DNA"/>
</dbReference>
<dbReference type="AlphaFoldDB" id="A0A2M7BZ48"/>
<evidence type="ECO:0000313" key="3">
    <source>
        <dbReference type="Proteomes" id="UP000228816"/>
    </source>
</evidence>
<name>A0A2M7BZ48_9BACT</name>
<keyword evidence="1" id="KW-0812">Transmembrane</keyword>
<dbReference type="Proteomes" id="UP000228816">
    <property type="component" value="Unassembled WGS sequence"/>
</dbReference>
<sequence length="127" mass="14712">MNFVHLHPTLWLGYMNSLVLHFPLISICPPLTLNFKKLALLGTGLLVFFLSFYVFQVQAIINKEYQIEKYQQTVTGLSKNNSSLEMEAVGFNSLENIEKKIENLNLVKVEEIKYILISKDYLVRETK</sequence>
<organism evidence="2 3">
    <name type="scientific">bacterium (Candidatus Gribaldobacteria) CG03_land_8_20_14_0_80_36_40</name>
    <dbReference type="NCBI Taxonomy" id="2014271"/>
    <lineage>
        <taxon>Bacteria</taxon>
        <taxon>Candidatus Gribaldobacteria</taxon>
    </lineage>
</organism>
<feature type="transmembrane region" description="Helical" evidence="1">
    <location>
        <begin position="12"/>
        <end position="31"/>
    </location>
</feature>
<keyword evidence="1" id="KW-1133">Transmembrane helix</keyword>
<gene>
    <name evidence="2" type="ORF">COS44_01300</name>
</gene>
<reference evidence="3" key="1">
    <citation type="submission" date="2017-09" db="EMBL/GenBank/DDBJ databases">
        <title>Depth-based differentiation of microbial function through sediment-hosted aquifers and enrichment of novel symbionts in the deep terrestrial subsurface.</title>
        <authorList>
            <person name="Probst A.J."/>
            <person name="Ladd B."/>
            <person name="Jarett J.K."/>
            <person name="Geller-Mcgrath D.E."/>
            <person name="Sieber C.M.K."/>
            <person name="Emerson J.B."/>
            <person name="Anantharaman K."/>
            <person name="Thomas B.C."/>
            <person name="Malmstrom R."/>
            <person name="Stieglmeier M."/>
            <person name="Klingl A."/>
            <person name="Woyke T."/>
            <person name="Ryan C.M."/>
            <person name="Banfield J.F."/>
        </authorList>
    </citation>
    <scope>NUCLEOTIDE SEQUENCE [LARGE SCALE GENOMIC DNA]</scope>
</reference>
<comment type="caution">
    <text evidence="2">The sequence shown here is derived from an EMBL/GenBank/DDBJ whole genome shotgun (WGS) entry which is preliminary data.</text>
</comment>
<feature type="transmembrane region" description="Helical" evidence="1">
    <location>
        <begin position="38"/>
        <end position="55"/>
    </location>
</feature>
<accession>A0A2M7BZ48</accession>
<keyword evidence="1" id="KW-0472">Membrane</keyword>
<evidence type="ECO:0000313" key="2">
    <source>
        <dbReference type="EMBL" id="PIV14009.1"/>
    </source>
</evidence>
<protein>
    <recommendedName>
        <fullName evidence="4">Cell division protein FtsL</fullName>
    </recommendedName>
</protein>
<evidence type="ECO:0008006" key="4">
    <source>
        <dbReference type="Google" id="ProtNLM"/>
    </source>
</evidence>
<evidence type="ECO:0000256" key="1">
    <source>
        <dbReference type="SAM" id="Phobius"/>
    </source>
</evidence>